<keyword evidence="4" id="KW-1185">Reference proteome</keyword>
<accession>F4S125</accession>
<feature type="compositionally biased region" description="Basic and acidic residues" evidence="1">
    <location>
        <begin position="353"/>
        <end position="364"/>
    </location>
</feature>
<feature type="region of interest" description="Disordered" evidence="1">
    <location>
        <begin position="395"/>
        <end position="444"/>
    </location>
</feature>
<sequence>MRFSITIGFASLAVGLAMSQQTENDLVTRQTKPAPPTGPTSNQPPPDKKPDPAACAAIMKRLEAAQGGGGGAGGPPGGGSGGGTGGGSGGRSSRRGISESHNDALSNSLTRRAPPAGGDQKATSETQAPADSCDKLSAMIKARQAGAGPKSKPTRRDAMEVPYTMVRRESAATNASSTVPPTETPPAPGGTSTIPANNATGNGSSIAPPKPSPKGKAKPTRRDAMEVPYTMVRRESAATNASSTVPPTGTPPAPGGTSTIPANNATGNGSSIAPPKPSPKGKAKPTRRDAMEVPYTMVRRQSAATNASSTVPPTGTPPAPGGTSTIPANNATGNGSSIAPPKASPTGKSPSPSRRDVYENEHHLNSRQTTSAGTTATDVANKDPKVCAAILKKMEAAKAASADATKDTTKAPTRRGLSGRARQALARRSPQAPPKPNAGSDDPCARLTAIDVLSIHIVNS</sequence>
<evidence type="ECO:0000256" key="2">
    <source>
        <dbReference type="SAM" id="SignalP"/>
    </source>
</evidence>
<dbReference type="VEuPathDB" id="FungiDB:MELLADRAFT_110815"/>
<dbReference type="GeneID" id="18924199"/>
<protein>
    <recommendedName>
        <fullName evidence="5">Secreted protein</fullName>
    </recommendedName>
</protein>
<dbReference type="KEGG" id="mlr:MELLADRAFT_110815"/>
<feature type="compositionally biased region" description="Gly residues" evidence="1">
    <location>
        <begin position="66"/>
        <end position="90"/>
    </location>
</feature>
<feature type="compositionally biased region" description="Pro residues" evidence="1">
    <location>
        <begin position="33"/>
        <end position="45"/>
    </location>
</feature>
<dbReference type="Proteomes" id="UP000001072">
    <property type="component" value="Unassembled WGS sequence"/>
</dbReference>
<dbReference type="AlphaFoldDB" id="F4S125"/>
<dbReference type="InParanoid" id="F4S125"/>
<dbReference type="EMBL" id="GL883136">
    <property type="protein sequence ID" value="EGG01696.1"/>
    <property type="molecule type" value="Genomic_DNA"/>
</dbReference>
<feature type="compositionally biased region" description="Polar residues" evidence="1">
    <location>
        <begin position="21"/>
        <end position="31"/>
    </location>
</feature>
<keyword evidence="2" id="KW-0732">Signal</keyword>
<evidence type="ECO:0000313" key="3">
    <source>
        <dbReference type="EMBL" id="EGG01696.1"/>
    </source>
</evidence>
<feature type="region of interest" description="Disordered" evidence="1">
    <location>
        <begin position="21"/>
        <end position="381"/>
    </location>
</feature>
<feature type="compositionally biased region" description="Polar residues" evidence="1">
    <location>
        <begin position="366"/>
        <end position="378"/>
    </location>
</feature>
<evidence type="ECO:0000256" key="1">
    <source>
        <dbReference type="SAM" id="MobiDB-lite"/>
    </source>
</evidence>
<evidence type="ECO:0000313" key="4">
    <source>
        <dbReference type="Proteomes" id="UP000001072"/>
    </source>
</evidence>
<dbReference type="HOGENOM" id="CLU_594576_0_0_1"/>
<feature type="chain" id="PRO_5003318175" description="Secreted protein" evidence="2">
    <location>
        <begin position="20"/>
        <end position="460"/>
    </location>
</feature>
<reference evidence="4" key="1">
    <citation type="journal article" date="2011" name="Proc. Natl. Acad. Sci. U.S.A.">
        <title>Obligate biotrophy features unraveled by the genomic analysis of rust fungi.</title>
        <authorList>
            <person name="Duplessis S."/>
            <person name="Cuomo C.A."/>
            <person name="Lin Y.-C."/>
            <person name="Aerts A."/>
            <person name="Tisserant E."/>
            <person name="Veneault-Fourrey C."/>
            <person name="Joly D.L."/>
            <person name="Hacquard S."/>
            <person name="Amselem J."/>
            <person name="Cantarel B.L."/>
            <person name="Chiu R."/>
            <person name="Coutinho P.M."/>
            <person name="Feau N."/>
            <person name="Field M."/>
            <person name="Frey P."/>
            <person name="Gelhaye E."/>
            <person name="Goldberg J."/>
            <person name="Grabherr M.G."/>
            <person name="Kodira C.D."/>
            <person name="Kohler A."/>
            <person name="Kuees U."/>
            <person name="Lindquist E.A."/>
            <person name="Lucas S.M."/>
            <person name="Mago R."/>
            <person name="Mauceli E."/>
            <person name="Morin E."/>
            <person name="Murat C."/>
            <person name="Pangilinan J.L."/>
            <person name="Park R."/>
            <person name="Pearson M."/>
            <person name="Quesneville H."/>
            <person name="Rouhier N."/>
            <person name="Sakthikumar S."/>
            <person name="Salamov A.A."/>
            <person name="Schmutz J."/>
            <person name="Selles B."/>
            <person name="Shapiro H."/>
            <person name="Tanguay P."/>
            <person name="Tuskan G.A."/>
            <person name="Henrissat B."/>
            <person name="Van de Peer Y."/>
            <person name="Rouze P."/>
            <person name="Ellis J.G."/>
            <person name="Dodds P.N."/>
            <person name="Schein J.E."/>
            <person name="Zhong S."/>
            <person name="Hamelin R.C."/>
            <person name="Grigoriev I.V."/>
            <person name="Szabo L.J."/>
            <person name="Martin F."/>
        </authorList>
    </citation>
    <scope>NUCLEOTIDE SEQUENCE [LARGE SCALE GENOMIC DNA]</scope>
    <source>
        <strain evidence="4">98AG31 / pathotype 3-4-7</strain>
    </source>
</reference>
<organism evidence="4">
    <name type="scientific">Melampsora larici-populina (strain 98AG31 / pathotype 3-4-7)</name>
    <name type="common">Poplar leaf rust fungus</name>
    <dbReference type="NCBI Taxonomy" id="747676"/>
    <lineage>
        <taxon>Eukaryota</taxon>
        <taxon>Fungi</taxon>
        <taxon>Dikarya</taxon>
        <taxon>Basidiomycota</taxon>
        <taxon>Pucciniomycotina</taxon>
        <taxon>Pucciniomycetes</taxon>
        <taxon>Pucciniales</taxon>
        <taxon>Melampsoraceae</taxon>
        <taxon>Melampsora</taxon>
    </lineage>
</organism>
<proteinExistence type="predicted"/>
<feature type="signal peptide" evidence="2">
    <location>
        <begin position="1"/>
        <end position="19"/>
    </location>
</feature>
<evidence type="ECO:0008006" key="5">
    <source>
        <dbReference type="Google" id="ProtNLM"/>
    </source>
</evidence>
<dbReference type="STRING" id="747676.F4S125"/>
<dbReference type="RefSeq" id="XP_007415041.1">
    <property type="nucleotide sequence ID" value="XM_007414979.1"/>
</dbReference>
<name>F4S125_MELLP</name>
<gene>
    <name evidence="3" type="ORF">MELLADRAFT_110815</name>
</gene>